<dbReference type="EMBL" id="LVJZ01000004">
    <property type="protein sequence ID" value="ODB94560.1"/>
    <property type="molecule type" value="Genomic_DNA"/>
</dbReference>
<evidence type="ECO:0000259" key="2">
    <source>
        <dbReference type="Pfam" id="PF14451"/>
    </source>
</evidence>
<evidence type="ECO:0000259" key="1">
    <source>
        <dbReference type="Pfam" id="PF01927"/>
    </source>
</evidence>
<dbReference type="RefSeq" id="WP_069025051.1">
    <property type="nucleotide sequence ID" value="NZ_LVJZ01000004.1"/>
</dbReference>
<keyword evidence="4" id="KW-1185">Reference proteome</keyword>
<dbReference type="Pfam" id="PF01927">
    <property type="entry name" value="Mut7-C"/>
    <property type="match status" value="1"/>
</dbReference>
<gene>
    <name evidence="3" type="ORF">A3196_18770</name>
</gene>
<comment type="caution">
    <text evidence="3">The sequence shown here is derived from an EMBL/GenBank/DDBJ whole genome shotgun (WGS) entry which is preliminary data.</text>
</comment>
<dbReference type="Pfam" id="PF14451">
    <property type="entry name" value="Ub-Mut7C"/>
    <property type="match status" value="1"/>
</dbReference>
<dbReference type="PANTHER" id="PTHR39081:SF1">
    <property type="entry name" value="MUT7-C RNASE DOMAIN-CONTAINING PROTEIN"/>
    <property type="match status" value="1"/>
</dbReference>
<evidence type="ECO:0000313" key="4">
    <source>
        <dbReference type="Proteomes" id="UP000094849"/>
    </source>
</evidence>
<sequence>MPTVTLRFYEELNDFLPSPLRKRDIEREIQPGESLKHLIESMGVPHTEIEVVLVNGISVDLGPQLQGGERISVYPQFESLDVTPLLRLRERLLRTTRFVTDAHLGRLARYLRLLGFDTLFFNDIGDQRLVEISVSERRILLTRDRALLMRRTITHGCYVHAIEPWLQLAEVVERLDLTGQIRPFSRCMVCNGAIVAIRKEHIEEPLPDQVIRQHDQFWRCRDCRKIYWQGSHYSNLLKSIAGLVADNGSSGDVVS</sequence>
<dbReference type="Proteomes" id="UP000094849">
    <property type="component" value="Unassembled WGS sequence"/>
</dbReference>
<accession>A0A1E2UJM2</accession>
<protein>
    <submittedName>
        <fullName evidence="3">Twitching motility protein PilT</fullName>
    </submittedName>
</protein>
<organism evidence="3 4">
    <name type="scientific">Candidatus Thiodiazotropha endoloripes</name>
    <dbReference type="NCBI Taxonomy" id="1818881"/>
    <lineage>
        <taxon>Bacteria</taxon>
        <taxon>Pseudomonadati</taxon>
        <taxon>Pseudomonadota</taxon>
        <taxon>Gammaproteobacteria</taxon>
        <taxon>Chromatiales</taxon>
        <taxon>Sedimenticolaceae</taxon>
        <taxon>Candidatus Thiodiazotropha</taxon>
    </lineage>
</organism>
<feature type="domain" description="Ubiquitin Mut7-C" evidence="2">
    <location>
        <begin position="1"/>
        <end position="81"/>
    </location>
</feature>
<dbReference type="PANTHER" id="PTHR39081">
    <property type="entry name" value="MUT7-C DOMAIN-CONTAINING PROTEIN"/>
    <property type="match status" value="1"/>
</dbReference>
<dbReference type="InterPro" id="IPR027798">
    <property type="entry name" value="Ub_Mut7C"/>
</dbReference>
<reference evidence="3 4" key="1">
    <citation type="submission" date="2016-03" db="EMBL/GenBank/DDBJ databases">
        <title>Chemosynthetic sulphur-oxidizing symbionts of marine invertebrate animals are capable of nitrogen fixation.</title>
        <authorList>
            <person name="Petersen J.M."/>
            <person name="Kemper A."/>
            <person name="Gruber-Vodicka H."/>
            <person name="Cardini U."/>
            <person name="Geest Mvander."/>
            <person name="Kleiner M."/>
            <person name="Bulgheresi S."/>
            <person name="Fussmann M."/>
            <person name="Herbold C."/>
            <person name="Seah B.K.B."/>
            <person name="Antony C.Paul."/>
            <person name="Liu D."/>
            <person name="Belitz A."/>
            <person name="Weber M."/>
        </authorList>
    </citation>
    <scope>NUCLEOTIDE SEQUENCE [LARGE SCALE GENOMIC DNA]</scope>
    <source>
        <strain evidence="3">G_D</strain>
    </source>
</reference>
<feature type="domain" description="Mut7-C RNAse" evidence="1">
    <location>
        <begin position="96"/>
        <end position="237"/>
    </location>
</feature>
<name>A0A1E2UJM2_9GAMM</name>
<proteinExistence type="predicted"/>
<dbReference type="InterPro" id="IPR002782">
    <property type="entry name" value="Mut7-C_RNAse_dom"/>
</dbReference>
<evidence type="ECO:0000313" key="3">
    <source>
        <dbReference type="EMBL" id="ODB94560.1"/>
    </source>
</evidence>
<dbReference type="STRING" id="1818881.A3196_18770"/>
<dbReference type="AlphaFoldDB" id="A0A1E2UJM2"/>